<sequence length="384" mass="41696">MIAGSKHDSWLPARASIEGFALRVKGPTALGPSGIVLDMRGHEISQSSQGKNIFNVILRGAKDKPANRIISIDCAADAPSGEEETTVELWRASFRILSVNAKKERHDSDAKSETPSHSEEDEEDLMQPSSRRKSKMKTPPQEIYDRGNSEEDEEELAGGGQALRGRRVSTPRNTYNRGDTDEDEEDLTDNHALEASSPSRRSKTTPGGAYNRGDADEDDEDLPEARGSRKKKSSKSASRSRRSKSSRRKSRSSAEPKGADAGDADGTSSCGDTSSSYYSWQSPRTLEEKESPPPPQESPLAAEAESAAAARRRRPPPSLAHLRRLKAAAGADTEPAEPAEPSSGSERAMAAPPGTALSPEEQALHEQRKDRMLRSHLAVYSTLR</sequence>
<feature type="compositionally biased region" description="Low complexity" evidence="1">
    <location>
        <begin position="298"/>
        <end position="309"/>
    </location>
</feature>
<comment type="caution">
    <text evidence="2">The sequence shown here is derived from an EMBL/GenBank/DDBJ whole genome shotgun (WGS) entry which is preliminary data.</text>
</comment>
<protein>
    <submittedName>
        <fullName evidence="2">Uncharacterized protein</fullName>
    </submittedName>
</protein>
<evidence type="ECO:0000256" key="1">
    <source>
        <dbReference type="SAM" id="MobiDB-lite"/>
    </source>
</evidence>
<feature type="compositionally biased region" description="Basic residues" evidence="1">
    <location>
        <begin position="228"/>
        <end position="251"/>
    </location>
</feature>
<evidence type="ECO:0000313" key="3">
    <source>
        <dbReference type="Proteomes" id="UP000241890"/>
    </source>
</evidence>
<accession>A0A2R5GTJ8</accession>
<dbReference type="Proteomes" id="UP000241890">
    <property type="component" value="Unassembled WGS sequence"/>
</dbReference>
<dbReference type="AlphaFoldDB" id="A0A2R5GTJ8"/>
<keyword evidence="3" id="KW-1185">Reference proteome</keyword>
<dbReference type="EMBL" id="BEYU01000183">
    <property type="protein sequence ID" value="GBG34197.1"/>
    <property type="molecule type" value="Genomic_DNA"/>
</dbReference>
<proteinExistence type="predicted"/>
<feature type="region of interest" description="Disordered" evidence="1">
    <location>
        <begin position="101"/>
        <end position="374"/>
    </location>
</feature>
<organism evidence="2 3">
    <name type="scientific">Hondaea fermentalgiana</name>
    <dbReference type="NCBI Taxonomy" id="2315210"/>
    <lineage>
        <taxon>Eukaryota</taxon>
        <taxon>Sar</taxon>
        <taxon>Stramenopiles</taxon>
        <taxon>Bigyra</taxon>
        <taxon>Labyrinthulomycetes</taxon>
        <taxon>Thraustochytrida</taxon>
        <taxon>Thraustochytriidae</taxon>
        <taxon>Hondaea</taxon>
    </lineage>
</organism>
<feature type="compositionally biased region" description="Basic residues" evidence="1">
    <location>
        <begin position="310"/>
        <end position="326"/>
    </location>
</feature>
<reference evidence="2 3" key="1">
    <citation type="submission" date="2017-12" db="EMBL/GenBank/DDBJ databases">
        <title>Sequencing, de novo assembly and annotation of complete genome of a new Thraustochytrid species, strain FCC1311.</title>
        <authorList>
            <person name="Sedici K."/>
            <person name="Godart F."/>
            <person name="Aiese Cigliano R."/>
            <person name="Sanseverino W."/>
            <person name="Barakat M."/>
            <person name="Ortet P."/>
            <person name="Marechal E."/>
            <person name="Cagnac O."/>
            <person name="Amato A."/>
        </authorList>
    </citation>
    <scope>NUCLEOTIDE SEQUENCE [LARGE SCALE GENOMIC DNA]</scope>
</reference>
<feature type="compositionally biased region" description="Basic and acidic residues" evidence="1">
    <location>
        <begin position="362"/>
        <end position="373"/>
    </location>
</feature>
<gene>
    <name evidence="2" type="ORF">FCC1311_104212</name>
</gene>
<name>A0A2R5GTJ8_9STRA</name>
<evidence type="ECO:0000313" key="2">
    <source>
        <dbReference type="EMBL" id="GBG34197.1"/>
    </source>
</evidence>
<dbReference type="InParanoid" id="A0A2R5GTJ8"/>
<feature type="compositionally biased region" description="Basic and acidic residues" evidence="1">
    <location>
        <begin position="101"/>
        <end position="118"/>
    </location>
</feature>
<feature type="compositionally biased region" description="Low complexity" evidence="1">
    <location>
        <begin position="261"/>
        <end position="279"/>
    </location>
</feature>